<evidence type="ECO:0000313" key="8">
    <source>
        <dbReference type="Proteomes" id="UP000289323"/>
    </source>
</evidence>
<dbReference type="GO" id="GO:0016491">
    <property type="term" value="F:oxidoreductase activity"/>
    <property type="evidence" value="ECO:0007669"/>
    <property type="project" value="UniProtKB-KW"/>
</dbReference>
<keyword evidence="4" id="KW-0472">Membrane</keyword>
<dbReference type="Gene3D" id="3.30.9.60">
    <property type="match status" value="1"/>
</dbReference>
<dbReference type="InterPro" id="IPR002938">
    <property type="entry name" value="FAD-bd"/>
</dbReference>
<dbReference type="GO" id="GO:0071949">
    <property type="term" value="F:FAD binding"/>
    <property type="evidence" value="ECO:0007669"/>
    <property type="project" value="InterPro"/>
</dbReference>
<keyword evidence="1" id="KW-0285">Flavoprotein</keyword>
<dbReference type="PANTHER" id="PTHR47469:SF2">
    <property type="entry name" value="OS06G0597600 PROTEIN"/>
    <property type="match status" value="1"/>
</dbReference>
<dbReference type="Pfam" id="PF01494">
    <property type="entry name" value="FAD_binding_3"/>
    <property type="match status" value="1"/>
</dbReference>
<keyword evidence="2" id="KW-0274">FAD</keyword>
<feature type="domain" description="2,6-dihydroxypyridine 3-monooxygenase substrate binding" evidence="6">
    <location>
        <begin position="190"/>
        <end position="310"/>
    </location>
</feature>
<dbReference type="PRINTS" id="PR00420">
    <property type="entry name" value="RNGMNOXGNASE"/>
</dbReference>
<keyword evidence="3" id="KW-0560">Oxidoreductase</keyword>
<reference evidence="7 8" key="1">
    <citation type="submission" date="2018-04" db="EMBL/GenBank/DDBJ databases">
        <authorList>
            <person name="Huttner S."/>
            <person name="Dainat J."/>
        </authorList>
    </citation>
    <scope>NUCLEOTIDE SEQUENCE [LARGE SCALE GENOMIC DNA]</scope>
</reference>
<evidence type="ECO:0000259" key="6">
    <source>
        <dbReference type="Pfam" id="PF22607"/>
    </source>
</evidence>
<dbReference type="InterPro" id="IPR036188">
    <property type="entry name" value="FAD/NAD-bd_sf"/>
</dbReference>
<dbReference type="Pfam" id="PF22607">
    <property type="entry name" value="FAD_binding-like"/>
    <property type="match status" value="1"/>
</dbReference>
<evidence type="ECO:0000259" key="5">
    <source>
        <dbReference type="Pfam" id="PF01494"/>
    </source>
</evidence>
<sequence length="446" mass="47607">MAPPKTVVIVGGSLAGLLHGLTLKRLGSDVVILEQDPNPVRSSHQAGIACGPATEEILRKYDATGLQCYTPSVASRAAYRKNPNFKEIKAFRHLTSWGLLYRVLRANFDGLASEAVPNPPPAREGDGRAEYRAGQRVTDLRCEDGCVTVTFVGQDGAEGSLTADLVIAADGMHSTVRGLVKAPVVQKPEYSGYVAWRGTVPESDLPPETAAYFASHTTLNLLKNTYIVSYPIPSDTGSFRPGTRLINWVWYTHFAAGSPALADALTDTTGYTHRNTVPAGLVDPGVWQRQLAATLPRMAAPFATLLGATQPRQLLVTRVRDAVCGAAAAGGGGGGSGGGSPRVVLVGDALAAFRPHLALATEQAARHCLGLERVWLGADGEAEAEGTATVEDWAREAVAYGERMWLANRAFGLLWLGGWGEFLRALWAYVVFVVRLRLGRGRRGVV</sequence>
<protein>
    <submittedName>
        <fullName evidence="7">B78d8fd7-8e5e-46c2-9659-ac185f2480c7</fullName>
    </submittedName>
</protein>
<evidence type="ECO:0000313" key="7">
    <source>
        <dbReference type="EMBL" id="SPQ18256.1"/>
    </source>
</evidence>
<evidence type="ECO:0000256" key="3">
    <source>
        <dbReference type="ARBA" id="ARBA00023002"/>
    </source>
</evidence>
<dbReference type="Proteomes" id="UP000289323">
    <property type="component" value="Unassembled WGS sequence"/>
</dbReference>
<keyword evidence="4" id="KW-0812">Transmembrane</keyword>
<dbReference type="EMBL" id="OUUZ01000001">
    <property type="protein sequence ID" value="SPQ18256.1"/>
    <property type="molecule type" value="Genomic_DNA"/>
</dbReference>
<dbReference type="PANTHER" id="PTHR47469">
    <property type="entry name" value="MONOOXYGENASE-LIKE"/>
    <property type="match status" value="1"/>
</dbReference>
<name>A0A446B6X2_9PEZI</name>
<proteinExistence type="predicted"/>
<evidence type="ECO:0000256" key="1">
    <source>
        <dbReference type="ARBA" id="ARBA00022630"/>
    </source>
</evidence>
<organism evidence="7 8">
    <name type="scientific">Thermothielavioides terrestris</name>
    <dbReference type="NCBI Taxonomy" id="2587410"/>
    <lineage>
        <taxon>Eukaryota</taxon>
        <taxon>Fungi</taxon>
        <taxon>Dikarya</taxon>
        <taxon>Ascomycota</taxon>
        <taxon>Pezizomycotina</taxon>
        <taxon>Sordariomycetes</taxon>
        <taxon>Sordariomycetidae</taxon>
        <taxon>Sordariales</taxon>
        <taxon>Chaetomiaceae</taxon>
        <taxon>Thermothielavioides</taxon>
    </lineage>
</organism>
<dbReference type="SUPFAM" id="SSF51905">
    <property type="entry name" value="FAD/NAD(P)-binding domain"/>
    <property type="match status" value="1"/>
</dbReference>
<gene>
    <name evidence="7" type="ORF">TT172_LOCUS675</name>
</gene>
<feature type="domain" description="FAD-binding" evidence="5">
    <location>
        <begin position="6"/>
        <end position="48"/>
    </location>
</feature>
<evidence type="ECO:0000256" key="2">
    <source>
        <dbReference type="ARBA" id="ARBA00022827"/>
    </source>
</evidence>
<feature type="transmembrane region" description="Helical" evidence="4">
    <location>
        <begin position="413"/>
        <end position="434"/>
    </location>
</feature>
<accession>A0A446B6X2</accession>
<dbReference type="AlphaFoldDB" id="A0A446B6X2"/>
<keyword evidence="4" id="KW-1133">Transmembrane helix</keyword>
<evidence type="ECO:0000256" key="4">
    <source>
        <dbReference type="SAM" id="Phobius"/>
    </source>
</evidence>
<dbReference type="SUPFAM" id="SSF54373">
    <property type="entry name" value="FAD-linked reductases, C-terminal domain"/>
    <property type="match status" value="1"/>
</dbReference>
<dbReference type="InterPro" id="IPR053212">
    <property type="entry name" value="DHP_3-monooxygenase"/>
</dbReference>
<dbReference type="InterPro" id="IPR054707">
    <property type="entry name" value="DhpH_subs-bd"/>
</dbReference>